<keyword evidence="1" id="KW-0472">Membrane</keyword>
<evidence type="ECO:0000256" key="1">
    <source>
        <dbReference type="SAM" id="Phobius"/>
    </source>
</evidence>
<protein>
    <recommendedName>
        <fullName evidence="5">Arabinogalactan peptide 23-like</fullName>
    </recommendedName>
</protein>
<feature type="transmembrane region" description="Helical" evidence="1">
    <location>
        <begin position="61"/>
        <end position="78"/>
    </location>
</feature>
<dbReference type="PANTHER" id="PTHR34672">
    <property type="entry name" value="POLLEN-SPECIFIC ARABINOGALACTA PROTEIN BAN102"/>
    <property type="match status" value="1"/>
</dbReference>
<comment type="caution">
    <text evidence="3">The sequence shown here is derived from an EMBL/GenBank/DDBJ whole genome shotgun (WGS) entry which is preliminary data.</text>
</comment>
<accession>A0A8J5LN77</accession>
<name>A0A8J5LN77_ZINOF</name>
<dbReference type="Proteomes" id="UP000734854">
    <property type="component" value="Unassembled WGS sequence"/>
</dbReference>
<evidence type="ECO:0000256" key="2">
    <source>
        <dbReference type="SAM" id="SignalP"/>
    </source>
</evidence>
<feature type="chain" id="PRO_5035212160" description="Arabinogalactan peptide 23-like" evidence="2">
    <location>
        <begin position="23"/>
        <end position="119"/>
    </location>
</feature>
<feature type="transmembrane region" description="Helical" evidence="1">
    <location>
        <begin position="98"/>
        <end position="118"/>
    </location>
</feature>
<keyword evidence="1" id="KW-0812">Transmembrane</keyword>
<dbReference type="AlphaFoldDB" id="A0A8J5LN77"/>
<dbReference type="PANTHER" id="PTHR34672:SF17">
    <property type="entry name" value="POLLEN-SPECIFIC ARABINOGALACTA PROTEIN BAN102"/>
    <property type="match status" value="1"/>
</dbReference>
<dbReference type="EMBL" id="JACMSC010000006">
    <property type="protein sequence ID" value="KAG6519604.1"/>
    <property type="molecule type" value="Genomic_DNA"/>
</dbReference>
<keyword evidence="2" id="KW-0732">Signal</keyword>
<evidence type="ECO:0008006" key="5">
    <source>
        <dbReference type="Google" id="ProtNLM"/>
    </source>
</evidence>
<feature type="signal peptide" evidence="2">
    <location>
        <begin position="1"/>
        <end position="22"/>
    </location>
</feature>
<feature type="transmembrane region" description="Helical" evidence="1">
    <location>
        <begin position="38"/>
        <end position="56"/>
    </location>
</feature>
<gene>
    <name evidence="3" type="ORF">ZIOFF_023100</name>
</gene>
<sequence>MEMRKIVSAVLVAAAMTTGALASEAPAPGPAASASLDVTPLSGAALGAAIFSFLAYYMQKIVCAVLVAAAMTTGALASEAPASEAPAPGPAASASLDVTPVSGAALGAAVFSFLAYYLQ</sequence>
<proteinExistence type="predicted"/>
<keyword evidence="1" id="KW-1133">Transmembrane helix</keyword>
<keyword evidence="4" id="KW-1185">Reference proteome</keyword>
<reference evidence="3 4" key="1">
    <citation type="submission" date="2020-08" db="EMBL/GenBank/DDBJ databases">
        <title>Plant Genome Project.</title>
        <authorList>
            <person name="Zhang R.-G."/>
        </authorList>
    </citation>
    <scope>NUCLEOTIDE SEQUENCE [LARGE SCALE GENOMIC DNA]</scope>
    <source>
        <tissue evidence="3">Rhizome</tissue>
    </source>
</reference>
<organism evidence="3 4">
    <name type="scientific">Zingiber officinale</name>
    <name type="common">Ginger</name>
    <name type="synonym">Amomum zingiber</name>
    <dbReference type="NCBI Taxonomy" id="94328"/>
    <lineage>
        <taxon>Eukaryota</taxon>
        <taxon>Viridiplantae</taxon>
        <taxon>Streptophyta</taxon>
        <taxon>Embryophyta</taxon>
        <taxon>Tracheophyta</taxon>
        <taxon>Spermatophyta</taxon>
        <taxon>Magnoliopsida</taxon>
        <taxon>Liliopsida</taxon>
        <taxon>Zingiberales</taxon>
        <taxon>Zingiberaceae</taxon>
        <taxon>Zingiber</taxon>
    </lineage>
</organism>
<evidence type="ECO:0000313" key="4">
    <source>
        <dbReference type="Proteomes" id="UP000734854"/>
    </source>
</evidence>
<dbReference type="InterPro" id="IPR044702">
    <property type="entry name" value="AGP23/40"/>
</dbReference>
<evidence type="ECO:0000313" key="3">
    <source>
        <dbReference type="EMBL" id="KAG6519604.1"/>
    </source>
</evidence>